<evidence type="ECO:0000256" key="3">
    <source>
        <dbReference type="ARBA" id="ARBA00023002"/>
    </source>
</evidence>
<reference evidence="6 7" key="1">
    <citation type="submission" date="2024-09" db="EMBL/GenBank/DDBJ databases">
        <authorList>
            <person name="Sun Q."/>
            <person name="Mori K."/>
        </authorList>
    </citation>
    <scope>NUCLEOTIDE SEQUENCE [LARGE SCALE GENOMIC DNA]</scope>
    <source>
        <strain evidence="6 7">JCM 13519</strain>
    </source>
</reference>
<evidence type="ECO:0000259" key="5">
    <source>
        <dbReference type="PROSITE" id="PS51352"/>
    </source>
</evidence>
<dbReference type="InterPro" id="IPR000866">
    <property type="entry name" value="AhpC/TSA"/>
</dbReference>
<name>A0ABV5UJC7_9MICC</name>
<comment type="caution">
    <text evidence="6">The sequence shown here is derived from an EMBL/GenBank/DDBJ whole genome shotgun (WGS) entry which is preliminary data.</text>
</comment>
<dbReference type="PANTHER" id="PTHR43110:SF1">
    <property type="entry name" value="THIOL PEROXIDASE"/>
    <property type="match status" value="1"/>
</dbReference>
<dbReference type="PROSITE" id="PS51352">
    <property type="entry name" value="THIOREDOXIN_2"/>
    <property type="match status" value="1"/>
</dbReference>
<evidence type="ECO:0000256" key="4">
    <source>
        <dbReference type="ARBA" id="ARBA00023284"/>
    </source>
</evidence>
<keyword evidence="1" id="KW-0575">Peroxidase</keyword>
<feature type="domain" description="Thioredoxin" evidence="5">
    <location>
        <begin position="16"/>
        <end position="166"/>
    </location>
</feature>
<dbReference type="EMBL" id="JBHMBH010000003">
    <property type="protein sequence ID" value="MFB9712622.1"/>
    <property type="molecule type" value="Genomic_DNA"/>
</dbReference>
<accession>A0ABV5UJC7</accession>
<gene>
    <name evidence="6" type="ORF">ACFFPI_00430</name>
</gene>
<dbReference type="Gene3D" id="3.40.30.10">
    <property type="entry name" value="Glutaredoxin"/>
    <property type="match status" value="1"/>
</dbReference>
<evidence type="ECO:0000256" key="2">
    <source>
        <dbReference type="ARBA" id="ARBA00022862"/>
    </source>
</evidence>
<dbReference type="Proteomes" id="UP001589536">
    <property type="component" value="Unassembled WGS sequence"/>
</dbReference>
<dbReference type="PIRSF" id="PIRSF000239">
    <property type="entry name" value="AHPC"/>
    <property type="match status" value="1"/>
</dbReference>
<sequence length="167" mass="18171">MTHTKLNSVGLHPGVPAVGQEAPDFELVNQFGEPIRLSSLRGRNVVVVFYPFAFSGICTGELCEIRDNLGIFEHSNATVLGISVDSKFALRAYADKEGYEFDLLADFWPHGAVAEKYGVFDAATGMSLRGTFIIDAAGILRYVVVNPRGQARDLTEYREALSALGQA</sequence>
<dbReference type="RefSeq" id="WP_345040324.1">
    <property type="nucleotide sequence ID" value="NZ_BAABED010000001.1"/>
</dbReference>
<evidence type="ECO:0000256" key="1">
    <source>
        <dbReference type="ARBA" id="ARBA00022559"/>
    </source>
</evidence>
<dbReference type="InterPro" id="IPR050455">
    <property type="entry name" value="Tpx_Peroxidase_subfamily"/>
</dbReference>
<dbReference type="PANTHER" id="PTHR43110">
    <property type="entry name" value="THIOL PEROXIDASE"/>
    <property type="match status" value="1"/>
</dbReference>
<dbReference type="CDD" id="cd03018">
    <property type="entry name" value="PRX_AhpE_like"/>
    <property type="match status" value="1"/>
</dbReference>
<keyword evidence="2" id="KW-0049">Antioxidant</keyword>
<keyword evidence="7" id="KW-1185">Reference proteome</keyword>
<protein>
    <submittedName>
        <fullName evidence="6">Peroxiredoxin</fullName>
    </submittedName>
</protein>
<proteinExistence type="predicted"/>
<dbReference type="InterPro" id="IPR024706">
    <property type="entry name" value="Peroxiredoxin_AhpC-typ"/>
</dbReference>
<evidence type="ECO:0000313" key="7">
    <source>
        <dbReference type="Proteomes" id="UP001589536"/>
    </source>
</evidence>
<evidence type="ECO:0000313" key="6">
    <source>
        <dbReference type="EMBL" id="MFB9712622.1"/>
    </source>
</evidence>
<dbReference type="SUPFAM" id="SSF52833">
    <property type="entry name" value="Thioredoxin-like"/>
    <property type="match status" value="1"/>
</dbReference>
<organism evidence="6 7">
    <name type="scientific">Arthrobacter methylotrophus</name>
    <dbReference type="NCBI Taxonomy" id="121291"/>
    <lineage>
        <taxon>Bacteria</taxon>
        <taxon>Bacillati</taxon>
        <taxon>Actinomycetota</taxon>
        <taxon>Actinomycetes</taxon>
        <taxon>Micrococcales</taxon>
        <taxon>Micrococcaceae</taxon>
        <taxon>Arthrobacter</taxon>
    </lineage>
</organism>
<dbReference type="InterPro" id="IPR036249">
    <property type="entry name" value="Thioredoxin-like_sf"/>
</dbReference>
<keyword evidence="3" id="KW-0560">Oxidoreductase</keyword>
<keyword evidence="4" id="KW-0676">Redox-active center</keyword>
<dbReference type="Pfam" id="PF00578">
    <property type="entry name" value="AhpC-TSA"/>
    <property type="match status" value="1"/>
</dbReference>
<dbReference type="InterPro" id="IPR013766">
    <property type="entry name" value="Thioredoxin_domain"/>
</dbReference>